<feature type="compositionally biased region" description="Low complexity" evidence="2">
    <location>
        <begin position="325"/>
        <end position="351"/>
    </location>
</feature>
<dbReference type="EMBL" id="SRLO01000065">
    <property type="protein sequence ID" value="TNN79329.1"/>
    <property type="molecule type" value="Genomic_DNA"/>
</dbReference>
<feature type="repeat" description="RCC1" evidence="1">
    <location>
        <begin position="110"/>
        <end position="155"/>
    </location>
</feature>
<accession>A0A4Z2IMU8</accession>
<dbReference type="AlphaFoldDB" id="A0A4Z2IMU8"/>
<feature type="region of interest" description="Disordered" evidence="2">
    <location>
        <begin position="197"/>
        <end position="225"/>
    </location>
</feature>
<comment type="caution">
    <text evidence="3">The sequence shown here is derived from an EMBL/GenBank/DDBJ whole genome shotgun (WGS) entry which is preliminary data.</text>
</comment>
<dbReference type="GO" id="GO:0005085">
    <property type="term" value="F:guanyl-nucleotide exchange factor activity"/>
    <property type="evidence" value="ECO:0007669"/>
    <property type="project" value="TreeGrafter"/>
</dbReference>
<feature type="compositionally biased region" description="Polar residues" evidence="2">
    <location>
        <begin position="277"/>
        <end position="294"/>
    </location>
</feature>
<sequence length="364" mass="39975">MENREESPADDQAPTPSERGVLHIWQSVGPRSQLCPERLLLSRPVLQASLGEHHGLLLIQGGEVYSFGELSWRDLSIPASAPLLEVSLLGKTVVRVAAGGFHCGALSEQGNVYMWGENTAGQCGLTERGTDTSITVVRVVYLALGREHSLALSAQNELWAWGSGCQLGLVTNSFPVWRPQKVACGAYHSLALVRSLPQQNTQNPSEKRQRGRSPHYSVTEREESFAADTGHYCPLGVELTEVMTEETPSRRRDLRRRLQPGERKNIPVRPTHPLNETDGSPKSHTLSGWRTNKNPAFPDEAELQNLLQKLSSHSLEMHQTTGPGDTDSLSSYTSDDSCVSSSPSTDLLTSSYKEDSPIKSQTNK</sequence>
<keyword evidence="4" id="KW-1185">Reference proteome</keyword>
<proteinExistence type="predicted"/>
<dbReference type="Gene3D" id="2.130.10.30">
    <property type="entry name" value="Regulator of chromosome condensation 1/beta-lactamase-inhibitor protein II"/>
    <property type="match status" value="1"/>
</dbReference>
<dbReference type="Proteomes" id="UP000314294">
    <property type="component" value="Unassembled WGS sequence"/>
</dbReference>
<dbReference type="PROSITE" id="PS00626">
    <property type="entry name" value="RCC1_2"/>
    <property type="match status" value="1"/>
</dbReference>
<dbReference type="InterPro" id="IPR009091">
    <property type="entry name" value="RCC1/BLIP-II"/>
</dbReference>
<dbReference type="OrthoDB" id="48314at2759"/>
<dbReference type="PROSITE" id="PS50012">
    <property type="entry name" value="RCC1_3"/>
    <property type="match status" value="2"/>
</dbReference>
<dbReference type="SUPFAM" id="SSF50985">
    <property type="entry name" value="RCC1/BLIP-II"/>
    <property type="match status" value="1"/>
</dbReference>
<evidence type="ECO:0000256" key="2">
    <source>
        <dbReference type="SAM" id="MobiDB-lite"/>
    </source>
</evidence>
<dbReference type="PRINTS" id="PR00633">
    <property type="entry name" value="RCCNDNSATION"/>
</dbReference>
<evidence type="ECO:0000313" key="4">
    <source>
        <dbReference type="Proteomes" id="UP000314294"/>
    </source>
</evidence>
<feature type="region of interest" description="Disordered" evidence="2">
    <location>
        <begin position="243"/>
        <end position="296"/>
    </location>
</feature>
<dbReference type="InterPro" id="IPR051984">
    <property type="entry name" value="Alsin"/>
</dbReference>
<dbReference type="GO" id="GO:0030425">
    <property type="term" value="C:dendrite"/>
    <property type="evidence" value="ECO:0007669"/>
    <property type="project" value="TreeGrafter"/>
</dbReference>
<dbReference type="InterPro" id="IPR000408">
    <property type="entry name" value="Reg_chr_condens"/>
</dbReference>
<name>A0A4Z2IMU8_9TELE</name>
<evidence type="ECO:0000256" key="1">
    <source>
        <dbReference type="PROSITE-ProRule" id="PRU00235"/>
    </source>
</evidence>
<dbReference type="GO" id="GO:0031267">
    <property type="term" value="F:small GTPase binding"/>
    <property type="evidence" value="ECO:0007669"/>
    <property type="project" value="TreeGrafter"/>
</dbReference>
<dbReference type="GO" id="GO:0005813">
    <property type="term" value="C:centrosome"/>
    <property type="evidence" value="ECO:0007669"/>
    <property type="project" value="TreeGrafter"/>
</dbReference>
<reference evidence="3 4" key="1">
    <citation type="submission" date="2019-03" db="EMBL/GenBank/DDBJ databases">
        <title>First draft genome of Liparis tanakae, snailfish: a comprehensive survey of snailfish specific genes.</title>
        <authorList>
            <person name="Kim W."/>
            <person name="Song I."/>
            <person name="Jeong J.-H."/>
            <person name="Kim D."/>
            <person name="Kim S."/>
            <person name="Ryu S."/>
            <person name="Song J.Y."/>
            <person name="Lee S.K."/>
        </authorList>
    </citation>
    <scope>NUCLEOTIDE SEQUENCE [LARGE SCALE GENOMIC DNA]</scope>
    <source>
        <tissue evidence="3">Muscle</tissue>
    </source>
</reference>
<protein>
    <submittedName>
        <fullName evidence="3">Alsin</fullName>
    </submittedName>
</protein>
<feature type="region of interest" description="Disordered" evidence="2">
    <location>
        <begin position="316"/>
        <end position="364"/>
    </location>
</feature>
<feature type="repeat" description="RCC1" evidence="1">
    <location>
        <begin position="62"/>
        <end position="109"/>
    </location>
</feature>
<organism evidence="3 4">
    <name type="scientific">Liparis tanakae</name>
    <name type="common">Tanaka's snailfish</name>
    <dbReference type="NCBI Taxonomy" id="230148"/>
    <lineage>
        <taxon>Eukaryota</taxon>
        <taxon>Metazoa</taxon>
        <taxon>Chordata</taxon>
        <taxon>Craniata</taxon>
        <taxon>Vertebrata</taxon>
        <taxon>Euteleostomi</taxon>
        <taxon>Actinopterygii</taxon>
        <taxon>Neopterygii</taxon>
        <taxon>Teleostei</taxon>
        <taxon>Neoteleostei</taxon>
        <taxon>Acanthomorphata</taxon>
        <taxon>Eupercaria</taxon>
        <taxon>Perciformes</taxon>
        <taxon>Cottioidei</taxon>
        <taxon>Cottales</taxon>
        <taxon>Liparidae</taxon>
        <taxon>Liparis</taxon>
    </lineage>
</organism>
<dbReference type="GO" id="GO:0016197">
    <property type="term" value="P:endosomal transport"/>
    <property type="evidence" value="ECO:0007669"/>
    <property type="project" value="TreeGrafter"/>
</dbReference>
<evidence type="ECO:0000313" key="3">
    <source>
        <dbReference type="EMBL" id="TNN79329.1"/>
    </source>
</evidence>
<dbReference type="PANTHER" id="PTHR46089">
    <property type="entry name" value="ALSIN HOMOLOG"/>
    <property type="match status" value="1"/>
</dbReference>
<dbReference type="Pfam" id="PF13540">
    <property type="entry name" value="RCC1_2"/>
    <property type="match status" value="2"/>
</dbReference>
<dbReference type="PANTHER" id="PTHR46089:SF3">
    <property type="entry name" value="ALSIN"/>
    <property type="match status" value="1"/>
</dbReference>
<gene>
    <name evidence="3" type="primary">Als2_2</name>
    <name evidence="3" type="ORF">EYF80_010352</name>
</gene>
<dbReference type="GO" id="GO:0005737">
    <property type="term" value="C:cytoplasm"/>
    <property type="evidence" value="ECO:0007669"/>
    <property type="project" value="TreeGrafter"/>
</dbReference>